<keyword evidence="3" id="KW-1133">Transmembrane helix</keyword>
<dbReference type="AlphaFoldDB" id="A0A6S7ABM0"/>
<keyword evidence="3" id="KW-0472">Membrane</keyword>
<dbReference type="PROSITE" id="PS50887">
    <property type="entry name" value="GGDEF"/>
    <property type="match status" value="1"/>
</dbReference>
<evidence type="ECO:0000256" key="3">
    <source>
        <dbReference type="SAM" id="Phobius"/>
    </source>
</evidence>
<dbReference type="InterPro" id="IPR043128">
    <property type="entry name" value="Rev_trsase/Diguanyl_cyclase"/>
</dbReference>
<dbReference type="Gene3D" id="3.30.450.20">
    <property type="entry name" value="PAS domain"/>
    <property type="match status" value="2"/>
</dbReference>
<dbReference type="InterPro" id="IPR029787">
    <property type="entry name" value="Nucleotide_cyclase"/>
</dbReference>
<dbReference type="GO" id="GO:0005886">
    <property type="term" value="C:plasma membrane"/>
    <property type="evidence" value="ECO:0007669"/>
    <property type="project" value="TreeGrafter"/>
</dbReference>
<dbReference type="GO" id="GO:1902201">
    <property type="term" value="P:negative regulation of bacterial-type flagellum-dependent cell motility"/>
    <property type="evidence" value="ECO:0007669"/>
    <property type="project" value="TreeGrafter"/>
</dbReference>
<sequence>MAGVILRQARGNGIILFEYRQDSRHDTPTAVAKERRIVKSRGFLHRVLYALAGLVAIGICAAAVALLWVDRRVTWASAYTAARNLTGVLAADIGRTLGVYDLSLQGVVERLREPGIDQVDGETLQRFLFDRSSSAEYLGAIGVLDKDGNVLYGSAAVPPSPINFADRDFFQVHRDADDVGMYVSRPYHSRLRGGDESTAISRRISHPDGSFAGVVVGSLRLAYFRDRFAGLSIGERDAITIFRNDGVVLVRNPYSRSDFDLEIDVPQDFQQFLIRRESTFVGMLAPDGVNRLYTFQSIKGTPLVIGVALAVDEVLEPWVRRVALVVPVTLALFLSVMAQIVLFRREMRLRQAFEAQLQTQAQTDGLTGMPNRRTFDEALAREWQSARRDEQPLSLLFLDADRFKLYNDRYGHQEGDELLKALALILKKNARRPRDLAARYGGEEFVVLLPNTSRRRAMGIAETIRRAVVELHVPHQDNDGGIVTISIGVATVNPAADGDASSLVEAADAAVYQAKKAGRNRVVAA</sequence>
<evidence type="ECO:0000313" key="5">
    <source>
        <dbReference type="EMBL" id="CAB3710984.1"/>
    </source>
</evidence>
<dbReference type="Proteomes" id="UP000494108">
    <property type="component" value="Unassembled WGS sequence"/>
</dbReference>
<dbReference type="GO" id="GO:0052621">
    <property type="term" value="F:diguanylate cyclase activity"/>
    <property type="evidence" value="ECO:0007669"/>
    <property type="project" value="UniProtKB-EC"/>
</dbReference>
<dbReference type="Pfam" id="PF22588">
    <property type="entry name" value="dCache_1_like"/>
    <property type="match status" value="1"/>
</dbReference>
<dbReference type="InterPro" id="IPR000160">
    <property type="entry name" value="GGDEF_dom"/>
</dbReference>
<dbReference type="CDD" id="cd12914">
    <property type="entry name" value="PDC1_DGC_like"/>
    <property type="match status" value="1"/>
</dbReference>
<proteinExistence type="predicted"/>
<feature type="transmembrane region" description="Helical" evidence="3">
    <location>
        <begin position="322"/>
        <end position="343"/>
    </location>
</feature>
<dbReference type="Gene3D" id="3.30.70.270">
    <property type="match status" value="1"/>
</dbReference>
<dbReference type="CDD" id="cd12915">
    <property type="entry name" value="PDC2_DGC_like"/>
    <property type="match status" value="1"/>
</dbReference>
<dbReference type="NCBIfam" id="TIGR00254">
    <property type="entry name" value="GGDEF"/>
    <property type="match status" value="1"/>
</dbReference>
<feature type="domain" description="GGDEF" evidence="4">
    <location>
        <begin position="391"/>
        <end position="525"/>
    </location>
</feature>
<accession>A0A6S7ABM0</accession>
<dbReference type="EC" id="2.7.7.65" evidence="1"/>
<dbReference type="InterPro" id="IPR054327">
    <property type="entry name" value="His-kinase-like_sensor"/>
</dbReference>
<gene>
    <name evidence="5" type="ORF">LMG3431_05998</name>
</gene>
<dbReference type="InterPro" id="IPR050469">
    <property type="entry name" value="Diguanylate_Cyclase"/>
</dbReference>
<keyword evidence="3" id="KW-0812">Transmembrane</keyword>
<dbReference type="GO" id="GO:0043709">
    <property type="term" value="P:cell adhesion involved in single-species biofilm formation"/>
    <property type="evidence" value="ECO:0007669"/>
    <property type="project" value="TreeGrafter"/>
</dbReference>
<organism evidence="5 6">
    <name type="scientific">Achromobacter pestifer</name>
    <dbReference type="NCBI Taxonomy" id="1353889"/>
    <lineage>
        <taxon>Bacteria</taxon>
        <taxon>Pseudomonadati</taxon>
        <taxon>Pseudomonadota</taxon>
        <taxon>Betaproteobacteria</taxon>
        <taxon>Burkholderiales</taxon>
        <taxon>Alcaligenaceae</taxon>
        <taxon>Achromobacter</taxon>
    </lineage>
</organism>
<evidence type="ECO:0000313" key="6">
    <source>
        <dbReference type="Proteomes" id="UP000494108"/>
    </source>
</evidence>
<dbReference type="FunFam" id="3.30.70.270:FF:000001">
    <property type="entry name" value="Diguanylate cyclase domain protein"/>
    <property type="match status" value="1"/>
</dbReference>
<name>A0A6S7ABM0_9BURK</name>
<dbReference type="SUPFAM" id="SSF55073">
    <property type="entry name" value="Nucleotide cyclase"/>
    <property type="match status" value="1"/>
</dbReference>
<feature type="transmembrane region" description="Helical" evidence="3">
    <location>
        <begin position="43"/>
        <end position="69"/>
    </location>
</feature>
<protein>
    <recommendedName>
        <fullName evidence="1">diguanylate cyclase</fullName>
        <ecNumber evidence="1">2.7.7.65</ecNumber>
    </recommendedName>
</protein>
<dbReference type="CDD" id="cd01949">
    <property type="entry name" value="GGDEF"/>
    <property type="match status" value="1"/>
</dbReference>
<dbReference type="EMBL" id="CADIJX010000016">
    <property type="protein sequence ID" value="CAB3710984.1"/>
    <property type="molecule type" value="Genomic_DNA"/>
</dbReference>
<dbReference type="PANTHER" id="PTHR45138:SF9">
    <property type="entry name" value="DIGUANYLATE CYCLASE DGCM-RELATED"/>
    <property type="match status" value="1"/>
</dbReference>
<comment type="catalytic activity">
    <reaction evidence="2">
        <text>2 GTP = 3',3'-c-di-GMP + 2 diphosphate</text>
        <dbReference type="Rhea" id="RHEA:24898"/>
        <dbReference type="ChEBI" id="CHEBI:33019"/>
        <dbReference type="ChEBI" id="CHEBI:37565"/>
        <dbReference type="ChEBI" id="CHEBI:58805"/>
        <dbReference type="EC" id="2.7.7.65"/>
    </reaction>
</comment>
<dbReference type="PANTHER" id="PTHR45138">
    <property type="entry name" value="REGULATORY COMPONENTS OF SENSORY TRANSDUCTION SYSTEM"/>
    <property type="match status" value="1"/>
</dbReference>
<evidence type="ECO:0000259" key="4">
    <source>
        <dbReference type="PROSITE" id="PS50887"/>
    </source>
</evidence>
<evidence type="ECO:0000256" key="1">
    <source>
        <dbReference type="ARBA" id="ARBA00012528"/>
    </source>
</evidence>
<evidence type="ECO:0000256" key="2">
    <source>
        <dbReference type="ARBA" id="ARBA00034247"/>
    </source>
</evidence>
<dbReference type="SMART" id="SM00267">
    <property type="entry name" value="GGDEF"/>
    <property type="match status" value="1"/>
</dbReference>
<reference evidence="5 6" key="1">
    <citation type="submission" date="2020-04" db="EMBL/GenBank/DDBJ databases">
        <authorList>
            <person name="De Canck E."/>
        </authorList>
    </citation>
    <scope>NUCLEOTIDE SEQUENCE [LARGE SCALE GENOMIC DNA]</scope>
    <source>
        <strain evidence="5 6">LMG 3431</strain>
    </source>
</reference>
<keyword evidence="6" id="KW-1185">Reference proteome</keyword>
<dbReference type="Pfam" id="PF00990">
    <property type="entry name" value="GGDEF"/>
    <property type="match status" value="1"/>
</dbReference>